<reference evidence="1" key="2">
    <citation type="submission" date="2020-11" db="EMBL/GenBank/DDBJ databases">
        <authorList>
            <person name="McCartney M.A."/>
            <person name="Auch B."/>
            <person name="Kono T."/>
            <person name="Mallez S."/>
            <person name="Becker A."/>
            <person name="Gohl D.M."/>
            <person name="Silverstein K.A.T."/>
            <person name="Koren S."/>
            <person name="Bechman K.B."/>
            <person name="Herman A."/>
            <person name="Abrahante J.E."/>
            <person name="Garbe J."/>
        </authorList>
    </citation>
    <scope>NUCLEOTIDE SEQUENCE</scope>
    <source>
        <strain evidence="1">Duluth1</strain>
        <tissue evidence="1">Whole animal</tissue>
    </source>
</reference>
<protein>
    <submittedName>
        <fullName evidence="1">Uncharacterized protein</fullName>
    </submittedName>
</protein>
<sequence length="104" mass="11569">MATAGDQRMATNIIMCSQLETRGGKIHQNMSTAEDQGRLLYHHVFTAGGHWSKLSSKCVYRWRPGEATYIIIGLQLKTRSGNLHHNVTTAGNQEKQLISLCVNS</sequence>
<organism evidence="1 2">
    <name type="scientific">Dreissena polymorpha</name>
    <name type="common">Zebra mussel</name>
    <name type="synonym">Mytilus polymorpha</name>
    <dbReference type="NCBI Taxonomy" id="45954"/>
    <lineage>
        <taxon>Eukaryota</taxon>
        <taxon>Metazoa</taxon>
        <taxon>Spiralia</taxon>
        <taxon>Lophotrochozoa</taxon>
        <taxon>Mollusca</taxon>
        <taxon>Bivalvia</taxon>
        <taxon>Autobranchia</taxon>
        <taxon>Heteroconchia</taxon>
        <taxon>Euheterodonta</taxon>
        <taxon>Imparidentia</taxon>
        <taxon>Neoheterodontei</taxon>
        <taxon>Myida</taxon>
        <taxon>Dreissenoidea</taxon>
        <taxon>Dreissenidae</taxon>
        <taxon>Dreissena</taxon>
    </lineage>
</organism>
<dbReference type="EMBL" id="JAIWYP010000004">
    <property type="protein sequence ID" value="KAH3841462.1"/>
    <property type="molecule type" value="Genomic_DNA"/>
</dbReference>
<proteinExistence type="predicted"/>
<reference evidence="1" key="1">
    <citation type="journal article" date="2019" name="bioRxiv">
        <title>The Genome of the Zebra Mussel, Dreissena polymorpha: A Resource for Invasive Species Research.</title>
        <authorList>
            <person name="McCartney M.A."/>
            <person name="Auch B."/>
            <person name="Kono T."/>
            <person name="Mallez S."/>
            <person name="Zhang Y."/>
            <person name="Obille A."/>
            <person name="Becker A."/>
            <person name="Abrahante J.E."/>
            <person name="Garbe J."/>
            <person name="Badalamenti J.P."/>
            <person name="Herman A."/>
            <person name="Mangelson H."/>
            <person name="Liachko I."/>
            <person name="Sullivan S."/>
            <person name="Sone E.D."/>
            <person name="Koren S."/>
            <person name="Silverstein K.A.T."/>
            <person name="Beckman K.B."/>
            <person name="Gohl D.M."/>
        </authorList>
    </citation>
    <scope>NUCLEOTIDE SEQUENCE</scope>
    <source>
        <strain evidence="1">Duluth1</strain>
        <tissue evidence="1">Whole animal</tissue>
    </source>
</reference>
<evidence type="ECO:0000313" key="1">
    <source>
        <dbReference type="EMBL" id="KAH3841462.1"/>
    </source>
</evidence>
<accession>A0A9D4KKB9</accession>
<name>A0A9D4KKB9_DREPO</name>
<dbReference type="Proteomes" id="UP000828390">
    <property type="component" value="Unassembled WGS sequence"/>
</dbReference>
<gene>
    <name evidence="1" type="ORF">DPMN_114926</name>
</gene>
<evidence type="ECO:0000313" key="2">
    <source>
        <dbReference type="Proteomes" id="UP000828390"/>
    </source>
</evidence>
<comment type="caution">
    <text evidence="1">The sequence shown here is derived from an EMBL/GenBank/DDBJ whole genome shotgun (WGS) entry which is preliminary data.</text>
</comment>
<keyword evidence="2" id="KW-1185">Reference proteome</keyword>
<dbReference type="AlphaFoldDB" id="A0A9D4KKB9"/>